<dbReference type="Proteomes" id="UP001180840">
    <property type="component" value="Unassembled WGS sequence"/>
</dbReference>
<reference evidence="7" key="1">
    <citation type="submission" date="2023-07" db="EMBL/GenBank/DDBJ databases">
        <title>Sequencing the genomes of 1000 actinobacteria strains.</title>
        <authorList>
            <person name="Klenk H.-P."/>
        </authorList>
    </citation>
    <scope>NUCLEOTIDE SEQUENCE</scope>
    <source>
        <strain evidence="7">DSM 107476</strain>
    </source>
</reference>
<dbReference type="Pfam" id="PF00710">
    <property type="entry name" value="Asparaginase"/>
    <property type="match status" value="1"/>
</dbReference>
<dbReference type="InterPro" id="IPR004550">
    <property type="entry name" value="AsnASE_II"/>
</dbReference>
<comment type="caution">
    <text evidence="7">The sequence shown here is derived from an EMBL/GenBank/DDBJ whole genome shotgun (WGS) entry which is preliminary data.</text>
</comment>
<dbReference type="EC" id="3.5.1.1" evidence="2"/>
<dbReference type="InterPro" id="IPR040919">
    <property type="entry name" value="Asparaginase_C"/>
</dbReference>
<dbReference type="PANTHER" id="PTHR11707:SF28">
    <property type="entry name" value="60 KDA LYSOPHOSPHOLIPASE"/>
    <property type="match status" value="1"/>
</dbReference>
<dbReference type="PIRSF" id="PIRSF001220">
    <property type="entry name" value="L-ASNase_gatD"/>
    <property type="match status" value="1"/>
</dbReference>
<dbReference type="PRINTS" id="PR00139">
    <property type="entry name" value="ASNGLNASE"/>
</dbReference>
<dbReference type="InterPro" id="IPR006034">
    <property type="entry name" value="Asparaginase/glutaminase-like"/>
</dbReference>
<dbReference type="SMART" id="SM00870">
    <property type="entry name" value="Asparaginase"/>
    <property type="match status" value="1"/>
</dbReference>
<dbReference type="PANTHER" id="PTHR11707">
    <property type="entry name" value="L-ASPARAGINASE"/>
    <property type="match status" value="1"/>
</dbReference>
<sequence length="309" mass="31059">MTTRIRILTTGGTIACTQNPATGALEPTLSVEDLIGAAGLLSPAKGYEISGLDLLRLDSSSITLADLDLLVAAVRSEIKDGADGVVLTHGTDSLEDTALALDLVHDSEVPVVVTGAMLPFDATGYDGIINLRGAVQAAADPANRGRGALISFASRLLSARGALKAHTSDPAAFHTRSPLTGPRPAPVRHRSLGRLNVPIIAAWPGAPGDAVDAAVKARVDGIVVEALGAGNVSVGMGEAVARALTRKIPVVIATRVPYGPVSLAYGGAGGGSTLGDLGALSAGVLGPGQARITLATALAARVDPATLFV</sequence>
<dbReference type="PROSITE" id="PS51732">
    <property type="entry name" value="ASN_GLN_ASE_3"/>
    <property type="match status" value="1"/>
</dbReference>
<dbReference type="InterPro" id="IPR020827">
    <property type="entry name" value="Asparaginase/glutaminase_AS1"/>
</dbReference>
<dbReference type="Pfam" id="PF17763">
    <property type="entry name" value="Asparaginase_C"/>
    <property type="match status" value="1"/>
</dbReference>
<dbReference type="Gene3D" id="3.40.50.1170">
    <property type="entry name" value="L-asparaginase, N-terminal domain"/>
    <property type="match status" value="1"/>
</dbReference>
<evidence type="ECO:0000313" key="7">
    <source>
        <dbReference type="EMBL" id="MDR7329724.1"/>
    </source>
</evidence>
<dbReference type="CDD" id="cd08964">
    <property type="entry name" value="L-asparaginase_II"/>
    <property type="match status" value="1"/>
</dbReference>
<evidence type="ECO:0000259" key="6">
    <source>
        <dbReference type="Pfam" id="PF17763"/>
    </source>
</evidence>
<dbReference type="GO" id="GO:0004067">
    <property type="term" value="F:asparaginase activity"/>
    <property type="evidence" value="ECO:0007669"/>
    <property type="project" value="UniProtKB-EC"/>
</dbReference>
<evidence type="ECO:0000256" key="3">
    <source>
        <dbReference type="ARBA" id="ARBA00022801"/>
    </source>
</evidence>
<evidence type="ECO:0000256" key="4">
    <source>
        <dbReference type="PROSITE-ProRule" id="PRU10099"/>
    </source>
</evidence>
<comment type="similarity">
    <text evidence="1">Belongs to the asparaginase 1 family.</text>
</comment>
<evidence type="ECO:0000259" key="5">
    <source>
        <dbReference type="Pfam" id="PF00710"/>
    </source>
</evidence>
<name>A0ABU1ZXR4_9CORY</name>
<feature type="domain" description="L-asparaginase N-terminal" evidence="5">
    <location>
        <begin position="4"/>
        <end position="175"/>
    </location>
</feature>
<dbReference type="PIRSF" id="PIRSF500176">
    <property type="entry name" value="L_ASNase"/>
    <property type="match status" value="1"/>
</dbReference>
<keyword evidence="3 7" id="KW-0378">Hydrolase</keyword>
<dbReference type="InterPro" id="IPR036152">
    <property type="entry name" value="Asp/glu_Ase-like_sf"/>
</dbReference>
<evidence type="ECO:0000256" key="1">
    <source>
        <dbReference type="ARBA" id="ARBA00010518"/>
    </source>
</evidence>
<proteinExistence type="inferred from homology"/>
<dbReference type="InterPro" id="IPR037152">
    <property type="entry name" value="L-asparaginase_N_sf"/>
</dbReference>
<evidence type="ECO:0000313" key="8">
    <source>
        <dbReference type="Proteomes" id="UP001180840"/>
    </source>
</evidence>
<organism evidence="7 8">
    <name type="scientific">Corynebacterium guangdongense</name>
    <dbReference type="NCBI Taxonomy" id="1783348"/>
    <lineage>
        <taxon>Bacteria</taxon>
        <taxon>Bacillati</taxon>
        <taxon>Actinomycetota</taxon>
        <taxon>Actinomycetes</taxon>
        <taxon>Mycobacteriales</taxon>
        <taxon>Corynebacteriaceae</taxon>
        <taxon>Corynebacterium</taxon>
    </lineage>
</organism>
<dbReference type="RefSeq" id="WP_290194758.1">
    <property type="nucleotide sequence ID" value="NZ_CP047654.1"/>
</dbReference>
<dbReference type="EMBL" id="JAVDXZ010000001">
    <property type="protein sequence ID" value="MDR7329724.1"/>
    <property type="molecule type" value="Genomic_DNA"/>
</dbReference>
<keyword evidence="8" id="KW-1185">Reference proteome</keyword>
<feature type="active site" evidence="4">
    <location>
        <position position="13"/>
    </location>
</feature>
<dbReference type="Gene3D" id="3.40.50.40">
    <property type="match status" value="1"/>
</dbReference>
<dbReference type="InterPro" id="IPR027473">
    <property type="entry name" value="L-asparaginase_C"/>
</dbReference>
<gene>
    <name evidence="7" type="ORF">J2S39_001400</name>
</gene>
<dbReference type="SUPFAM" id="SSF53774">
    <property type="entry name" value="Glutaminase/Asparaginase"/>
    <property type="match status" value="1"/>
</dbReference>
<evidence type="ECO:0000256" key="2">
    <source>
        <dbReference type="ARBA" id="ARBA00012920"/>
    </source>
</evidence>
<accession>A0ABU1ZXR4</accession>
<feature type="domain" description="Asparaginase/glutaminase C-terminal" evidence="6">
    <location>
        <begin position="196"/>
        <end position="306"/>
    </location>
</feature>
<dbReference type="PROSITE" id="PS00144">
    <property type="entry name" value="ASN_GLN_ASE_1"/>
    <property type="match status" value="1"/>
</dbReference>
<protein>
    <recommendedName>
        <fullName evidence="2">asparaginase</fullName>
        <ecNumber evidence="2">3.5.1.1</ecNumber>
    </recommendedName>
</protein>
<dbReference type="InterPro" id="IPR027474">
    <property type="entry name" value="L-asparaginase_N"/>
</dbReference>
<dbReference type="SFLD" id="SFLDS00057">
    <property type="entry name" value="Glutaminase/Asparaginase"/>
    <property type="match status" value="1"/>
</dbReference>